<evidence type="ECO:0000313" key="10">
    <source>
        <dbReference type="EMBL" id="KAJ3648616.1"/>
    </source>
</evidence>
<dbReference type="InterPro" id="IPR001991">
    <property type="entry name" value="Na-dicarboxylate_symporter"/>
</dbReference>
<evidence type="ECO:0000256" key="7">
    <source>
        <dbReference type="ARBA" id="ARBA00023136"/>
    </source>
</evidence>
<sequence length="479" mass="52224">MAKWKAFVRNNLITILTVIGVLAGTAVGCTLRSLSTQKWNQRETMYLMFPGEIFLRMLKSLIIPLLMASITSAVGSLDLTLSKKIALRSIVYYATTTVCAVILGIILVVTIRPGVGAEAVDKSEYEPALSRHVLTQDTLLDLIRNLFPPNLVQACVQQSQTVLFPPKNYSGDKDDVPSSELIKWPFKENYENTTNVLGLVVFSIVLGISLGQMGEKGKILVDFFQSLSEAMMNITSWVIWLSPLGVFFLVASKMVETDSFLGQLQRLGYYFMTVLLGLFLHGFGTISVIFFIATRRLPFKVIAQLSQVLATAFGTASSSATMPITIQTLDRMGLDPRVTRFVIPVGATINMDGTALYEAVAAIFIAQLQGKTLAFGQTVAVCVTATAASIGAAGIPQAGLVTMVMVLDTVGLPAEEVINILAVDWLLDRFRTTINVMCDCIGARLVDILSVGELDKHAELDRLNADPQELVEMSKDVHN</sequence>
<feature type="transmembrane region" description="Helical" evidence="9">
    <location>
        <begin position="234"/>
        <end position="255"/>
    </location>
</feature>
<feature type="transmembrane region" description="Helical" evidence="9">
    <location>
        <begin position="196"/>
        <end position="213"/>
    </location>
</feature>
<reference evidence="10" key="1">
    <citation type="journal article" date="2023" name="G3 (Bethesda)">
        <title>Whole genome assemblies of Zophobas morio and Tenebrio molitor.</title>
        <authorList>
            <person name="Kaur S."/>
            <person name="Stinson S.A."/>
            <person name="diCenzo G.C."/>
        </authorList>
    </citation>
    <scope>NUCLEOTIDE SEQUENCE</scope>
    <source>
        <strain evidence="10">QUZm001</strain>
    </source>
</reference>
<comment type="similarity">
    <text evidence="2 9">Belongs to the dicarboxylate/amino acid:cation symporter (DAACS) (TC 2.A.23) family.</text>
</comment>
<dbReference type="InterPro" id="IPR036458">
    <property type="entry name" value="Na:dicarbo_symporter_sf"/>
</dbReference>
<dbReference type="PANTHER" id="PTHR11958">
    <property type="entry name" value="SODIUM/DICARBOXYLATE SYMPORTER-RELATED"/>
    <property type="match status" value="1"/>
</dbReference>
<keyword evidence="7 9" id="KW-0472">Membrane</keyword>
<dbReference type="PROSITE" id="PS00714">
    <property type="entry name" value="NA_DICARBOXYL_SYMP_2"/>
    <property type="match status" value="1"/>
</dbReference>
<feature type="transmembrane region" description="Helical" evidence="9">
    <location>
        <begin position="267"/>
        <end position="293"/>
    </location>
</feature>
<evidence type="ECO:0000256" key="8">
    <source>
        <dbReference type="ARBA" id="ARBA00023180"/>
    </source>
</evidence>
<comment type="caution">
    <text evidence="10">The sequence shown here is derived from an EMBL/GenBank/DDBJ whole genome shotgun (WGS) entry which is preliminary data.</text>
</comment>
<evidence type="ECO:0000256" key="5">
    <source>
        <dbReference type="ARBA" id="ARBA00022847"/>
    </source>
</evidence>
<dbReference type="PANTHER" id="PTHR11958:SF63">
    <property type="entry name" value="AMINO ACID TRANSPORTER"/>
    <property type="match status" value="1"/>
</dbReference>
<dbReference type="Pfam" id="PF00375">
    <property type="entry name" value="SDF"/>
    <property type="match status" value="1"/>
</dbReference>
<dbReference type="Gene3D" id="1.10.3860.10">
    <property type="entry name" value="Sodium:dicarboxylate symporter"/>
    <property type="match status" value="1"/>
</dbReference>
<keyword evidence="3 9" id="KW-0813">Transport</keyword>
<dbReference type="EMBL" id="JALNTZ010000006">
    <property type="protein sequence ID" value="KAJ3648616.1"/>
    <property type="molecule type" value="Genomic_DNA"/>
</dbReference>
<dbReference type="GO" id="GO:0005886">
    <property type="term" value="C:plasma membrane"/>
    <property type="evidence" value="ECO:0007669"/>
    <property type="project" value="TreeGrafter"/>
</dbReference>
<dbReference type="Proteomes" id="UP001168821">
    <property type="component" value="Unassembled WGS sequence"/>
</dbReference>
<keyword evidence="11" id="KW-1185">Reference proteome</keyword>
<dbReference type="SUPFAM" id="SSF118215">
    <property type="entry name" value="Proton glutamate symport protein"/>
    <property type="match status" value="1"/>
</dbReference>
<gene>
    <name evidence="10" type="ORF">Zmor_020408</name>
</gene>
<keyword evidence="6 9" id="KW-1133">Transmembrane helix</keyword>
<protein>
    <recommendedName>
        <fullName evidence="9">Amino acid transporter</fullName>
    </recommendedName>
</protein>
<dbReference type="PROSITE" id="PS51257">
    <property type="entry name" value="PROKAR_LIPOPROTEIN"/>
    <property type="match status" value="1"/>
</dbReference>
<evidence type="ECO:0000256" key="1">
    <source>
        <dbReference type="ARBA" id="ARBA00004141"/>
    </source>
</evidence>
<keyword evidence="4 9" id="KW-0812">Transmembrane</keyword>
<dbReference type="GO" id="GO:0005313">
    <property type="term" value="F:L-glutamate transmembrane transporter activity"/>
    <property type="evidence" value="ECO:0007669"/>
    <property type="project" value="TreeGrafter"/>
</dbReference>
<proteinExistence type="inferred from homology"/>
<evidence type="ECO:0000256" key="9">
    <source>
        <dbReference type="RuleBase" id="RU361216"/>
    </source>
</evidence>
<dbReference type="InterPro" id="IPR018107">
    <property type="entry name" value="Na-dicarboxylate_symporter_CS"/>
</dbReference>
<feature type="transmembrane region" description="Helical" evidence="9">
    <location>
        <begin position="90"/>
        <end position="111"/>
    </location>
</feature>
<keyword evidence="5 9" id="KW-0769">Symport</keyword>
<evidence type="ECO:0000313" key="11">
    <source>
        <dbReference type="Proteomes" id="UP001168821"/>
    </source>
</evidence>
<evidence type="ECO:0000256" key="4">
    <source>
        <dbReference type="ARBA" id="ARBA00022692"/>
    </source>
</evidence>
<feature type="transmembrane region" description="Helical" evidence="9">
    <location>
        <begin position="12"/>
        <end position="33"/>
    </location>
</feature>
<dbReference type="GO" id="GO:0015175">
    <property type="term" value="F:neutral L-amino acid transmembrane transporter activity"/>
    <property type="evidence" value="ECO:0007669"/>
    <property type="project" value="TreeGrafter"/>
</dbReference>
<evidence type="ECO:0000256" key="6">
    <source>
        <dbReference type="ARBA" id="ARBA00022989"/>
    </source>
</evidence>
<dbReference type="GO" id="GO:0015501">
    <property type="term" value="F:glutamate:sodium symporter activity"/>
    <property type="evidence" value="ECO:0007669"/>
    <property type="project" value="TreeGrafter"/>
</dbReference>
<dbReference type="InterPro" id="IPR050746">
    <property type="entry name" value="DAACS"/>
</dbReference>
<name>A0AA38I3C0_9CUCU</name>
<accession>A0AA38I3C0</accession>
<evidence type="ECO:0000256" key="2">
    <source>
        <dbReference type="ARBA" id="ARBA00006148"/>
    </source>
</evidence>
<dbReference type="AlphaFoldDB" id="A0AA38I3C0"/>
<evidence type="ECO:0000256" key="3">
    <source>
        <dbReference type="ARBA" id="ARBA00022448"/>
    </source>
</evidence>
<feature type="transmembrane region" description="Helical" evidence="9">
    <location>
        <begin position="53"/>
        <end position="78"/>
    </location>
</feature>
<dbReference type="PRINTS" id="PR00173">
    <property type="entry name" value="EDTRNSPORT"/>
</dbReference>
<organism evidence="10 11">
    <name type="scientific">Zophobas morio</name>
    <dbReference type="NCBI Taxonomy" id="2755281"/>
    <lineage>
        <taxon>Eukaryota</taxon>
        <taxon>Metazoa</taxon>
        <taxon>Ecdysozoa</taxon>
        <taxon>Arthropoda</taxon>
        <taxon>Hexapoda</taxon>
        <taxon>Insecta</taxon>
        <taxon>Pterygota</taxon>
        <taxon>Neoptera</taxon>
        <taxon>Endopterygota</taxon>
        <taxon>Coleoptera</taxon>
        <taxon>Polyphaga</taxon>
        <taxon>Cucujiformia</taxon>
        <taxon>Tenebrionidae</taxon>
        <taxon>Zophobas</taxon>
    </lineage>
</organism>
<keyword evidence="8" id="KW-0325">Glycoprotein</keyword>
<comment type="subcellular location">
    <subcellularLocation>
        <location evidence="1 9">Membrane</location>
        <topology evidence="1 9">Multi-pass membrane protein</topology>
    </subcellularLocation>
</comment>